<dbReference type="Proteomes" id="UP000198767">
    <property type="component" value="Unassembled WGS sequence"/>
</dbReference>
<dbReference type="OrthoDB" id="9803333at2"/>
<keyword evidence="2" id="KW-1185">Reference proteome</keyword>
<accession>A0A1G5QF87</accession>
<dbReference type="AlphaFoldDB" id="A0A1G5QF87"/>
<sequence length="175" mass="18976">MIDMLGGWLDVNGQRMQTCTMIFDTAIIVSYMSAFTRLEPGDLICAGPPPGVGAGKKGNPNASAYSRSKAIEMIKSMGKELTEKNITVNCVTPAAAKTRIFDQVSKEVIEFMLQKIRAGAFDRRRNRKHGVVIASAENSFIKGAVFDLSAGQATYSKWPAQSGPYFSYLALARAA</sequence>
<dbReference type="SUPFAM" id="SSF51735">
    <property type="entry name" value="NAD(P)-binding Rossmann-fold domains"/>
    <property type="match status" value="1"/>
</dbReference>
<dbReference type="GO" id="GO:0003824">
    <property type="term" value="F:catalytic activity"/>
    <property type="evidence" value="ECO:0007669"/>
    <property type="project" value="InterPro"/>
</dbReference>
<gene>
    <name evidence="1" type="ORF">SAMN04488118_10442</name>
</gene>
<reference evidence="1 2" key="1">
    <citation type="submission" date="2016-10" db="EMBL/GenBank/DDBJ databases">
        <authorList>
            <person name="de Groot N.N."/>
        </authorList>
    </citation>
    <scope>NUCLEOTIDE SEQUENCE [LARGE SCALE GENOMIC DNA]</scope>
    <source>
        <strain evidence="1 2">U95</strain>
    </source>
</reference>
<dbReference type="Gene3D" id="3.40.50.720">
    <property type="entry name" value="NAD(P)-binding Rossmann-like Domain"/>
    <property type="match status" value="1"/>
</dbReference>
<dbReference type="STRING" id="1156985.SAMN04488118_10442"/>
<dbReference type="InterPro" id="IPR036291">
    <property type="entry name" value="NAD(P)-bd_dom_sf"/>
</dbReference>
<proteinExistence type="predicted"/>
<dbReference type="RefSeq" id="WP_157843964.1">
    <property type="nucleotide sequence ID" value="NZ_FMWG01000004.1"/>
</dbReference>
<dbReference type="InterPro" id="IPR036663">
    <property type="entry name" value="Fumarylacetoacetase_C_sf"/>
</dbReference>
<protein>
    <submittedName>
        <fullName evidence="1">Short chain dehydrogenase</fullName>
    </submittedName>
</protein>
<dbReference type="Pfam" id="PF13561">
    <property type="entry name" value="adh_short_C2"/>
    <property type="match status" value="1"/>
</dbReference>
<dbReference type="EMBL" id="FMWG01000004">
    <property type="protein sequence ID" value="SCZ60180.1"/>
    <property type="molecule type" value="Genomic_DNA"/>
</dbReference>
<evidence type="ECO:0000313" key="1">
    <source>
        <dbReference type="EMBL" id="SCZ60180.1"/>
    </source>
</evidence>
<dbReference type="SUPFAM" id="SSF56529">
    <property type="entry name" value="FAH"/>
    <property type="match status" value="1"/>
</dbReference>
<dbReference type="InterPro" id="IPR002347">
    <property type="entry name" value="SDR_fam"/>
</dbReference>
<name>A0A1G5QF87_9RHOB</name>
<evidence type="ECO:0000313" key="2">
    <source>
        <dbReference type="Proteomes" id="UP000198767"/>
    </source>
</evidence>
<organism evidence="1 2">
    <name type="scientific">Epibacterium ulvae</name>
    <dbReference type="NCBI Taxonomy" id="1156985"/>
    <lineage>
        <taxon>Bacteria</taxon>
        <taxon>Pseudomonadati</taxon>
        <taxon>Pseudomonadota</taxon>
        <taxon>Alphaproteobacteria</taxon>
        <taxon>Rhodobacterales</taxon>
        <taxon>Roseobacteraceae</taxon>
        <taxon>Epibacterium</taxon>
    </lineage>
</organism>